<dbReference type="Proteomes" id="UP001190640">
    <property type="component" value="Chromosome 12"/>
</dbReference>
<gene>
    <name evidence="4" type="primary">LOC129338700</name>
</gene>
<feature type="compositionally biased region" description="Basic residues" evidence="1">
    <location>
        <begin position="55"/>
        <end position="66"/>
    </location>
</feature>
<dbReference type="GO" id="GO:0000786">
    <property type="term" value="C:nucleosome"/>
    <property type="evidence" value="ECO:0007669"/>
    <property type="project" value="InterPro"/>
</dbReference>
<evidence type="ECO:0000313" key="4">
    <source>
        <dbReference type="RefSeq" id="XP_054849101.1"/>
    </source>
</evidence>
<feature type="region of interest" description="Disordered" evidence="1">
    <location>
        <begin position="35"/>
        <end position="67"/>
    </location>
</feature>
<evidence type="ECO:0000259" key="2">
    <source>
        <dbReference type="PROSITE" id="PS51504"/>
    </source>
</evidence>
<feature type="compositionally biased region" description="Basic residues" evidence="1">
    <location>
        <begin position="163"/>
        <end position="194"/>
    </location>
</feature>
<dbReference type="AlphaFoldDB" id="A0AA97K5T6"/>
<protein>
    <submittedName>
        <fullName evidence="4">Spermatid-specific linker histone H1-like protein</fullName>
    </submittedName>
</protein>
<dbReference type="PROSITE" id="PS51504">
    <property type="entry name" value="H15"/>
    <property type="match status" value="1"/>
</dbReference>
<evidence type="ECO:0000256" key="1">
    <source>
        <dbReference type="SAM" id="MobiDB-lite"/>
    </source>
</evidence>
<dbReference type="InterPro" id="IPR005818">
    <property type="entry name" value="Histone_H1/H5_H15"/>
</dbReference>
<name>A0AA97K5T6_EUBMA</name>
<dbReference type="InterPro" id="IPR036390">
    <property type="entry name" value="WH_DNA-bd_sf"/>
</dbReference>
<keyword evidence="3" id="KW-1185">Reference proteome</keyword>
<organism evidence="3 4">
    <name type="scientific">Eublepharis macularius</name>
    <name type="common">Leopard gecko</name>
    <name type="synonym">Cyrtodactylus macularius</name>
    <dbReference type="NCBI Taxonomy" id="481883"/>
    <lineage>
        <taxon>Eukaryota</taxon>
        <taxon>Metazoa</taxon>
        <taxon>Chordata</taxon>
        <taxon>Craniata</taxon>
        <taxon>Vertebrata</taxon>
        <taxon>Euteleostomi</taxon>
        <taxon>Lepidosauria</taxon>
        <taxon>Squamata</taxon>
        <taxon>Bifurcata</taxon>
        <taxon>Gekkota</taxon>
        <taxon>Eublepharidae</taxon>
        <taxon>Eublepharinae</taxon>
        <taxon>Eublepharis</taxon>
    </lineage>
</organism>
<dbReference type="GO" id="GO:0003677">
    <property type="term" value="F:DNA binding"/>
    <property type="evidence" value="ECO:0007669"/>
    <property type="project" value="InterPro"/>
</dbReference>
<dbReference type="Pfam" id="PF00538">
    <property type="entry name" value="Linker_histone"/>
    <property type="match status" value="1"/>
</dbReference>
<reference evidence="4" key="1">
    <citation type="submission" date="2025-08" db="UniProtKB">
        <authorList>
            <consortium name="RefSeq"/>
        </authorList>
    </citation>
    <scope>IDENTIFICATION</scope>
    <source>
        <tissue evidence="4">Blood</tissue>
    </source>
</reference>
<dbReference type="GeneID" id="129338700"/>
<sequence>MAVSNETPIVLSLDNAEYPDEENLDSISAESFVPQVQEKEKSNVPQASCSGLHLNSKKKPTPKSKGKPAINSFLPWKLLLPKRGISKIIFMVVASTEKQTGISLQALKKSVAATGYDLEKRKNNFKRVLRALLAKGLLRKLTGRGLTGSYAISRLMLRVLRRRKKKRRRRRMRKSMALSVKKKRVSKRRKRRTKTQPVTDCSQKAQEI</sequence>
<dbReference type="GO" id="GO:0006334">
    <property type="term" value="P:nucleosome assembly"/>
    <property type="evidence" value="ECO:0007669"/>
    <property type="project" value="InterPro"/>
</dbReference>
<evidence type="ECO:0000313" key="3">
    <source>
        <dbReference type="Proteomes" id="UP001190640"/>
    </source>
</evidence>
<feature type="compositionally biased region" description="Polar residues" evidence="1">
    <location>
        <begin position="196"/>
        <end position="208"/>
    </location>
</feature>
<accession>A0AA97K5T6</accession>
<feature type="region of interest" description="Disordered" evidence="1">
    <location>
        <begin position="163"/>
        <end position="208"/>
    </location>
</feature>
<dbReference type="KEGG" id="emc:129338700"/>
<dbReference type="InterPro" id="IPR036388">
    <property type="entry name" value="WH-like_DNA-bd_sf"/>
</dbReference>
<dbReference type="RefSeq" id="XP_054849101.1">
    <property type="nucleotide sequence ID" value="XM_054993126.1"/>
</dbReference>
<proteinExistence type="predicted"/>
<dbReference type="Gene3D" id="1.10.10.10">
    <property type="entry name" value="Winged helix-like DNA-binding domain superfamily/Winged helix DNA-binding domain"/>
    <property type="match status" value="1"/>
</dbReference>
<feature type="domain" description="H15" evidence="2">
    <location>
        <begin position="81"/>
        <end position="154"/>
    </location>
</feature>
<dbReference type="SUPFAM" id="SSF46785">
    <property type="entry name" value="Winged helix' DNA-binding domain"/>
    <property type="match status" value="1"/>
</dbReference>